<dbReference type="EMBL" id="CAJOBB010000174">
    <property type="protein sequence ID" value="CAF3596587.1"/>
    <property type="molecule type" value="Genomic_DNA"/>
</dbReference>
<evidence type="ECO:0000313" key="5">
    <source>
        <dbReference type="EMBL" id="CAF3708267.1"/>
    </source>
</evidence>
<dbReference type="EMBL" id="CAJOAZ010000902">
    <property type="protein sequence ID" value="CAF3732314.1"/>
    <property type="molecule type" value="Genomic_DNA"/>
</dbReference>
<evidence type="ECO:0000313" key="7">
    <source>
        <dbReference type="Proteomes" id="UP000663891"/>
    </source>
</evidence>
<dbReference type="Proteomes" id="UP000663844">
    <property type="component" value="Unassembled WGS sequence"/>
</dbReference>
<dbReference type="Proteomes" id="UP000663881">
    <property type="component" value="Unassembled WGS sequence"/>
</dbReference>
<protein>
    <submittedName>
        <fullName evidence="3">Uncharacterized protein</fullName>
    </submittedName>
</protein>
<comment type="caution">
    <text evidence="3">The sequence shown here is derived from an EMBL/GenBank/DDBJ whole genome shotgun (WGS) entry which is preliminary data.</text>
</comment>
<organism evidence="3 7">
    <name type="scientific">Adineta steineri</name>
    <dbReference type="NCBI Taxonomy" id="433720"/>
    <lineage>
        <taxon>Eukaryota</taxon>
        <taxon>Metazoa</taxon>
        <taxon>Spiralia</taxon>
        <taxon>Gnathifera</taxon>
        <taxon>Rotifera</taxon>
        <taxon>Eurotatoria</taxon>
        <taxon>Bdelloidea</taxon>
        <taxon>Adinetida</taxon>
        <taxon>Adinetidae</taxon>
        <taxon>Adineta</taxon>
    </lineage>
</organism>
<dbReference type="Proteomes" id="UP000663860">
    <property type="component" value="Unassembled WGS sequence"/>
</dbReference>
<dbReference type="OrthoDB" id="10054616at2759"/>
<sequence>MIGMRHRQDLTSSSICSTCSTTSTNARWSDISSRAKFNPTIVTSQRPIIKSTRRCIISSVPPSWSPVSSVLPQTTTLRDFCLPRQEPRPPNDVLNRSPLSSCSPSLAKFSRTSLGQHVSISTSTTTLPSSTINPNNTLHPPMSYLTVTGLNIHHQRRHTR</sequence>
<proteinExistence type="predicted"/>
<feature type="region of interest" description="Disordered" evidence="1">
    <location>
        <begin position="121"/>
        <end position="140"/>
    </location>
</feature>
<reference evidence="3" key="1">
    <citation type="submission" date="2021-02" db="EMBL/GenBank/DDBJ databases">
        <authorList>
            <person name="Nowell W R."/>
        </authorList>
    </citation>
    <scope>NUCLEOTIDE SEQUENCE</scope>
</reference>
<evidence type="ECO:0000313" key="2">
    <source>
        <dbReference type="EMBL" id="CAF0919294.1"/>
    </source>
</evidence>
<evidence type="ECO:0000313" key="4">
    <source>
        <dbReference type="EMBL" id="CAF3596587.1"/>
    </source>
</evidence>
<dbReference type="Proteomes" id="UP000663868">
    <property type="component" value="Unassembled WGS sequence"/>
</dbReference>
<gene>
    <name evidence="2" type="ORF">IZO911_LOCUS13221</name>
    <name evidence="4" type="ORF">KXQ929_LOCUS4906</name>
    <name evidence="5" type="ORF">OKA104_LOCUS12992</name>
    <name evidence="6" type="ORF">OXD698_LOCUS14355</name>
    <name evidence="3" type="ORF">VCS650_LOCUS15727</name>
</gene>
<accession>A0A814I566</accession>
<dbReference type="AlphaFoldDB" id="A0A814I566"/>
<evidence type="ECO:0000256" key="1">
    <source>
        <dbReference type="SAM" id="MobiDB-lite"/>
    </source>
</evidence>
<dbReference type="EMBL" id="CAJNOE010000105">
    <property type="protein sequence ID" value="CAF0919294.1"/>
    <property type="molecule type" value="Genomic_DNA"/>
</dbReference>
<feature type="compositionally biased region" description="Low complexity" evidence="1">
    <location>
        <begin position="121"/>
        <end position="137"/>
    </location>
</feature>
<dbReference type="EMBL" id="CAJNON010000137">
    <property type="protein sequence ID" value="CAF1019734.1"/>
    <property type="molecule type" value="Genomic_DNA"/>
</dbReference>
<evidence type="ECO:0000313" key="3">
    <source>
        <dbReference type="EMBL" id="CAF1019734.1"/>
    </source>
</evidence>
<evidence type="ECO:0000313" key="6">
    <source>
        <dbReference type="EMBL" id="CAF3732314.1"/>
    </source>
</evidence>
<dbReference type="EMBL" id="CAJOAY010000643">
    <property type="protein sequence ID" value="CAF3708267.1"/>
    <property type="molecule type" value="Genomic_DNA"/>
</dbReference>
<name>A0A814I566_9BILA</name>
<dbReference type="Proteomes" id="UP000663891">
    <property type="component" value="Unassembled WGS sequence"/>
</dbReference>